<evidence type="ECO:0000313" key="1">
    <source>
        <dbReference type="EMBL" id="RCR70013.1"/>
    </source>
</evidence>
<dbReference type="OrthoDB" id="9820921at2"/>
<evidence type="ECO:0000313" key="2">
    <source>
        <dbReference type="Proteomes" id="UP000253383"/>
    </source>
</evidence>
<organism evidence="1 2">
    <name type="scientific">Larkinella punicea</name>
    <dbReference type="NCBI Taxonomy" id="2315727"/>
    <lineage>
        <taxon>Bacteria</taxon>
        <taxon>Pseudomonadati</taxon>
        <taxon>Bacteroidota</taxon>
        <taxon>Cytophagia</taxon>
        <taxon>Cytophagales</taxon>
        <taxon>Spirosomataceae</taxon>
        <taxon>Larkinella</taxon>
    </lineage>
</organism>
<gene>
    <name evidence="1" type="ORF">DUE52_09305</name>
</gene>
<comment type="caution">
    <text evidence="1">The sequence shown here is derived from an EMBL/GenBank/DDBJ whole genome shotgun (WGS) entry which is preliminary data.</text>
</comment>
<dbReference type="RefSeq" id="WP_114405712.1">
    <property type="nucleotide sequence ID" value="NZ_QOWE01000006.1"/>
</dbReference>
<reference evidence="1 2" key="1">
    <citation type="submission" date="2018-07" db="EMBL/GenBank/DDBJ databases">
        <title>Genome analysis of Larkinella rosea.</title>
        <authorList>
            <person name="Zhou Z."/>
            <person name="Wang G."/>
        </authorList>
    </citation>
    <scope>NUCLEOTIDE SEQUENCE [LARGE SCALE GENOMIC DNA]</scope>
    <source>
        <strain evidence="2">zzj9</strain>
    </source>
</reference>
<accession>A0A368JTS7</accession>
<name>A0A368JTS7_9BACT</name>
<sequence length="203" mass="22972">MKTKTLLCLILVISGFAVTYGQSVSKNILRVGIGTHWPYMGEGSGMKGGIAFSGEYMRELKKHFFLSSNVQYLTRHEGFKNEININRSENVVVPSFLKNKRVQHESIVAGFVSAVWAPLDDSRSLFLIGAGVGVRYKMYTQFWTYSNPDGYMIESRRRISPAGNFLLSYDYKLNRHLNLGIRQNFIIDGEFIPLLTIGVGARF</sequence>
<keyword evidence="2" id="KW-1185">Reference proteome</keyword>
<dbReference type="AlphaFoldDB" id="A0A368JTS7"/>
<dbReference type="EMBL" id="QOWE01000006">
    <property type="protein sequence ID" value="RCR70013.1"/>
    <property type="molecule type" value="Genomic_DNA"/>
</dbReference>
<dbReference type="Proteomes" id="UP000253383">
    <property type="component" value="Unassembled WGS sequence"/>
</dbReference>
<proteinExistence type="predicted"/>
<protein>
    <recommendedName>
        <fullName evidence="3">Outer membrane protein beta-barrel domain-containing protein</fullName>
    </recommendedName>
</protein>
<evidence type="ECO:0008006" key="3">
    <source>
        <dbReference type="Google" id="ProtNLM"/>
    </source>
</evidence>